<gene>
    <name evidence="2" type="ORF">OTI717_LOCUS8197</name>
</gene>
<dbReference type="AlphaFoldDB" id="A0A818PQ70"/>
<comment type="caution">
    <text evidence="2">The sequence shown here is derived from an EMBL/GenBank/DDBJ whole genome shotgun (WGS) entry which is preliminary data.</text>
</comment>
<accession>A0A818PQ70</accession>
<dbReference type="EMBL" id="CAJOAX010000645">
    <property type="protein sequence ID" value="CAF3628728.1"/>
    <property type="molecule type" value="Genomic_DNA"/>
</dbReference>
<protein>
    <submittedName>
        <fullName evidence="2">Uncharacterized protein</fullName>
    </submittedName>
</protein>
<organism evidence="2 3">
    <name type="scientific">Rotaria sordida</name>
    <dbReference type="NCBI Taxonomy" id="392033"/>
    <lineage>
        <taxon>Eukaryota</taxon>
        <taxon>Metazoa</taxon>
        <taxon>Spiralia</taxon>
        <taxon>Gnathifera</taxon>
        <taxon>Rotifera</taxon>
        <taxon>Eurotatoria</taxon>
        <taxon>Bdelloidea</taxon>
        <taxon>Philodinida</taxon>
        <taxon>Philodinidae</taxon>
        <taxon>Rotaria</taxon>
    </lineage>
</organism>
<sequence length="230" mass="27462">MTLPSTIYSRLLVRHHWFVLAFVVFICITLTIIGLFFTQLPDFSDPRIGWGARGKGTIFSQLMVLRHASERFRLAYEIPLDTSELFGAFAQFVNVTVDQLDENSYRSDILAKHDLWKKKQSNELYDYRNLNESFYDNDIDDKEIFDYNDDDDNENSQSALIYQWHRDRHFDIQNIITKYVDDKLINITVMDFVKNLPQFNRNNYQASRLPFEMLRPYAYLFEEKYRGRSD</sequence>
<evidence type="ECO:0000313" key="2">
    <source>
        <dbReference type="EMBL" id="CAF3628728.1"/>
    </source>
</evidence>
<keyword evidence="1" id="KW-1133">Transmembrane helix</keyword>
<reference evidence="2" key="1">
    <citation type="submission" date="2021-02" db="EMBL/GenBank/DDBJ databases">
        <authorList>
            <person name="Nowell W R."/>
        </authorList>
    </citation>
    <scope>NUCLEOTIDE SEQUENCE</scope>
</reference>
<evidence type="ECO:0000313" key="3">
    <source>
        <dbReference type="Proteomes" id="UP000663823"/>
    </source>
</evidence>
<feature type="transmembrane region" description="Helical" evidence="1">
    <location>
        <begin position="17"/>
        <end position="37"/>
    </location>
</feature>
<keyword evidence="1" id="KW-0472">Membrane</keyword>
<keyword evidence="1" id="KW-0812">Transmembrane</keyword>
<dbReference type="Proteomes" id="UP000663823">
    <property type="component" value="Unassembled WGS sequence"/>
</dbReference>
<name>A0A818PQ70_9BILA</name>
<evidence type="ECO:0000256" key="1">
    <source>
        <dbReference type="SAM" id="Phobius"/>
    </source>
</evidence>
<proteinExistence type="predicted"/>